<dbReference type="AlphaFoldDB" id="A0A1I7CD87"/>
<keyword evidence="3" id="KW-0238">DNA-binding</keyword>
<dbReference type="GO" id="GO:0009307">
    <property type="term" value="P:DNA restriction-modification system"/>
    <property type="evidence" value="ECO:0007669"/>
    <property type="project" value="UniProtKB-KW"/>
</dbReference>
<evidence type="ECO:0000313" key="6">
    <source>
        <dbReference type="Proteomes" id="UP000198844"/>
    </source>
</evidence>
<dbReference type="Gene3D" id="3.90.220.20">
    <property type="entry name" value="DNA methylase specificity domains"/>
    <property type="match status" value="2"/>
</dbReference>
<dbReference type="CDD" id="cd17282">
    <property type="entry name" value="RMtype1_S_Eco16444ORF1681_TRD1-CR1_like"/>
    <property type="match status" value="1"/>
</dbReference>
<dbReference type="OrthoDB" id="5298944at2"/>
<sequence length="442" mass="48480">MSVTDKSGYQESAVGWIPSEWQVTVIGDLAEVSAGGTPATSHDEYWNPPEVPWMSSGEVHLRRVRSTEKKISKLGLENSAAKVFPKKSIVMALAGQGKTRGCVAVLEAEAATNQSLAAIYPSKLFETDFLFHNLDWRYKELRSLSSGEGGRGGLNLSIIKSVPVALPPLPEQQKIAAILTTVDDKLEVIACQIDATQTIKRGLMQTVFSRGVGIQDANGRWLAHTDLKDSEVGEIPVGWVVRSLESVANVERGKFSARPRNDPKYFEDGNIPFIQTGDIASSTRFVRKASQFLNLKGLEVSKLFPVGTIFITIAANIGDVAIAKTPMACPDSVVGINITAEVCDGTWLYYLLKNSKDYFDSRATQNAQKNINLQVLRPFLFALPPMLEQQRVAEILSSLDEKLDVLSSKQAQYKALKRGLMQKLLTGEWRVKLDAPEEAVAA</sequence>
<dbReference type="RefSeq" id="WP_093634558.1">
    <property type="nucleotide sequence ID" value="NZ_FPBH01000006.1"/>
</dbReference>
<evidence type="ECO:0000256" key="1">
    <source>
        <dbReference type="ARBA" id="ARBA00010923"/>
    </source>
</evidence>
<dbReference type="PANTHER" id="PTHR30408">
    <property type="entry name" value="TYPE-1 RESTRICTION ENZYME ECOKI SPECIFICITY PROTEIN"/>
    <property type="match status" value="1"/>
</dbReference>
<comment type="similarity">
    <text evidence="1">Belongs to the type-I restriction system S methylase family.</text>
</comment>
<evidence type="ECO:0000256" key="2">
    <source>
        <dbReference type="ARBA" id="ARBA00022747"/>
    </source>
</evidence>
<dbReference type="InterPro" id="IPR000055">
    <property type="entry name" value="Restrct_endonuc_typeI_TRD"/>
</dbReference>
<dbReference type="GO" id="GO:0003677">
    <property type="term" value="F:DNA binding"/>
    <property type="evidence" value="ECO:0007669"/>
    <property type="project" value="UniProtKB-KW"/>
</dbReference>
<protein>
    <submittedName>
        <fullName evidence="5">Type I restriction enzyme, S subunit</fullName>
    </submittedName>
</protein>
<gene>
    <name evidence="5" type="ORF">SAMN05192563_1006138</name>
</gene>
<dbReference type="Pfam" id="PF01420">
    <property type="entry name" value="Methylase_S"/>
    <property type="match status" value="2"/>
</dbReference>
<evidence type="ECO:0000259" key="4">
    <source>
        <dbReference type="Pfam" id="PF01420"/>
    </source>
</evidence>
<evidence type="ECO:0000313" key="5">
    <source>
        <dbReference type="EMBL" id="SFT97389.1"/>
    </source>
</evidence>
<feature type="domain" description="Type I restriction modification DNA specificity" evidence="4">
    <location>
        <begin position="18"/>
        <end position="190"/>
    </location>
</feature>
<dbReference type="CDD" id="cd17294">
    <property type="entry name" value="RMtype1_S_MmaC7ORF19P_TRD1-CR1_like"/>
    <property type="match status" value="1"/>
</dbReference>
<dbReference type="SUPFAM" id="SSF116734">
    <property type="entry name" value="DNA methylase specificity domain"/>
    <property type="match status" value="2"/>
</dbReference>
<dbReference type="PANTHER" id="PTHR30408:SF12">
    <property type="entry name" value="TYPE I RESTRICTION ENZYME MJAVIII SPECIFICITY SUBUNIT"/>
    <property type="match status" value="1"/>
</dbReference>
<organism evidence="5 6">
    <name type="scientific">Paraburkholderia aspalathi</name>
    <dbReference type="NCBI Taxonomy" id="1324617"/>
    <lineage>
        <taxon>Bacteria</taxon>
        <taxon>Pseudomonadati</taxon>
        <taxon>Pseudomonadota</taxon>
        <taxon>Betaproteobacteria</taxon>
        <taxon>Burkholderiales</taxon>
        <taxon>Burkholderiaceae</taxon>
        <taxon>Paraburkholderia</taxon>
    </lineage>
</organism>
<accession>A0A1I7CD87</accession>
<dbReference type="InterPro" id="IPR044946">
    <property type="entry name" value="Restrct_endonuc_typeI_TRD_sf"/>
</dbReference>
<name>A0A1I7CD87_9BURK</name>
<proteinExistence type="inferred from homology"/>
<reference evidence="5 6" key="1">
    <citation type="submission" date="2016-10" db="EMBL/GenBank/DDBJ databases">
        <authorList>
            <person name="de Groot N.N."/>
        </authorList>
    </citation>
    <scope>NUCLEOTIDE SEQUENCE [LARGE SCALE GENOMIC DNA]</scope>
    <source>
        <strain evidence="5 6">LMG 27731</strain>
    </source>
</reference>
<dbReference type="InterPro" id="IPR052021">
    <property type="entry name" value="Type-I_RS_S_subunit"/>
</dbReference>
<dbReference type="Proteomes" id="UP000198844">
    <property type="component" value="Unassembled WGS sequence"/>
</dbReference>
<keyword evidence="2" id="KW-0680">Restriction system</keyword>
<dbReference type="EMBL" id="FPBH01000006">
    <property type="protein sequence ID" value="SFT97389.1"/>
    <property type="molecule type" value="Genomic_DNA"/>
</dbReference>
<evidence type="ECO:0000256" key="3">
    <source>
        <dbReference type="ARBA" id="ARBA00023125"/>
    </source>
</evidence>
<feature type="domain" description="Type I restriction modification DNA specificity" evidence="4">
    <location>
        <begin position="236"/>
        <end position="409"/>
    </location>
</feature>
<dbReference type="Gene3D" id="1.10.287.1120">
    <property type="entry name" value="Bipartite methylase S protein"/>
    <property type="match status" value="2"/>
</dbReference>